<dbReference type="Proteomes" id="UP001056120">
    <property type="component" value="Linkage Group LG16"/>
</dbReference>
<reference evidence="2" key="1">
    <citation type="journal article" date="2022" name="Mol. Ecol. Resour.">
        <title>The genomes of chicory, endive, great burdock and yacon provide insights into Asteraceae palaeo-polyploidization history and plant inulin production.</title>
        <authorList>
            <person name="Fan W."/>
            <person name="Wang S."/>
            <person name="Wang H."/>
            <person name="Wang A."/>
            <person name="Jiang F."/>
            <person name="Liu H."/>
            <person name="Zhao H."/>
            <person name="Xu D."/>
            <person name="Zhang Y."/>
        </authorList>
    </citation>
    <scope>NUCLEOTIDE SEQUENCE [LARGE SCALE GENOMIC DNA]</scope>
    <source>
        <strain evidence="2">cv. Yunnan</strain>
    </source>
</reference>
<protein>
    <submittedName>
        <fullName evidence="1">Uncharacterized protein</fullName>
    </submittedName>
</protein>
<evidence type="ECO:0000313" key="1">
    <source>
        <dbReference type="EMBL" id="KAI3773945.1"/>
    </source>
</evidence>
<reference evidence="1 2" key="2">
    <citation type="journal article" date="2022" name="Mol. Ecol. Resour.">
        <title>The genomes of chicory, endive, great burdock and yacon provide insights into Asteraceae paleo-polyploidization history and plant inulin production.</title>
        <authorList>
            <person name="Fan W."/>
            <person name="Wang S."/>
            <person name="Wang H."/>
            <person name="Wang A."/>
            <person name="Jiang F."/>
            <person name="Liu H."/>
            <person name="Zhao H."/>
            <person name="Xu D."/>
            <person name="Zhang Y."/>
        </authorList>
    </citation>
    <scope>NUCLEOTIDE SEQUENCE [LARGE SCALE GENOMIC DNA]</scope>
    <source>
        <strain evidence="2">cv. Yunnan</strain>
        <tissue evidence="1">Leaves</tissue>
    </source>
</reference>
<organism evidence="1 2">
    <name type="scientific">Smallanthus sonchifolius</name>
    <dbReference type="NCBI Taxonomy" id="185202"/>
    <lineage>
        <taxon>Eukaryota</taxon>
        <taxon>Viridiplantae</taxon>
        <taxon>Streptophyta</taxon>
        <taxon>Embryophyta</taxon>
        <taxon>Tracheophyta</taxon>
        <taxon>Spermatophyta</taxon>
        <taxon>Magnoliopsida</taxon>
        <taxon>eudicotyledons</taxon>
        <taxon>Gunneridae</taxon>
        <taxon>Pentapetalae</taxon>
        <taxon>asterids</taxon>
        <taxon>campanulids</taxon>
        <taxon>Asterales</taxon>
        <taxon>Asteraceae</taxon>
        <taxon>Asteroideae</taxon>
        <taxon>Heliantheae alliance</taxon>
        <taxon>Millerieae</taxon>
        <taxon>Smallanthus</taxon>
    </lineage>
</organism>
<comment type="caution">
    <text evidence="1">The sequence shown here is derived from an EMBL/GenBank/DDBJ whole genome shotgun (WGS) entry which is preliminary data.</text>
</comment>
<name>A0ACB9FSZ5_9ASTR</name>
<accession>A0ACB9FSZ5</accession>
<gene>
    <name evidence="1" type="ORF">L1987_48484</name>
</gene>
<evidence type="ECO:0000313" key="2">
    <source>
        <dbReference type="Proteomes" id="UP001056120"/>
    </source>
</evidence>
<dbReference type="EMBL" id="CM042033">
    <property type="protein sequence ID" value="KAI3773945.1"/>
    <property type="molecule type" value="Genomic_DNA"/>
</dbReference>
<sequence>MDQGLKVGELTANKPADDDDEMDNGVNLNDCFETDVTIKSISNDSDNIKVQGLKVGDKGDVNDHDVDYVLDDEVWYGKNQGRGSKGTLGMVWKIGFLVC</sequence>
<proteinExistence type="predicted"/>
<keyword evidence="2" id="KW-1185">Reference proteome</keyword>